<name>A0A382HCW2_9ZZZZ</name>
<dbReference type="PROSITE" id="PS50893">
    <property type="entry name" value="ABC_TRANSPORTER_2"/>
    <property type="match status" value="1"/>
</dbReference>
<organism evidence="5">
    <name type="scientific">marine metagenome</name>
    <dbReference type="NCBI Taxonomy" id="408172"/>
    <lineage>
        <taxon>unclassified sequences</taxon>
        <taxon>metagenomes</taxon>
        <taxon>ecological metagenomes</taxon>
    </lineage>
</organism>
<evidence type="ECO:0000256" key="1">
    <source>
        <dbReference type="ARBA" id="ARBA00022448"/>
    </source>
</evidence>
<evidence type="ECO:0000256" key="3">
    <source>
        <dbReference type="ARBA" id="ARBA00022840"/>
    </source>
</evidence>
<evidence type="ECO:0000313" key="5">
    <source>
        <dbReference type="EMBL" id="SVB84301.1"/>
    </source>
</evidence>
<accession>A0A382HCW2</accession>
<sequence>MSDYNFAIESKNLNKTYIKKNNLDNHALINLNIQIPTGSIYGLLGPNGAGKSTFINILGGLVKKNSGDVKICNINIDNNAKLSKKKIGIVPQELNIDPFFTPIELLELQAGLYGVSKKNRKSEDILSKVGLLDQKNSYARTLSGGMRRRLLIAKALVHDPEIIILDEPTAGVDVELRQSLWKYIKELNNNGKTICLTTHYLEEAEYLCDYITIINNGKILKSDTKNNLINLIGIKTVKFSLNCQIKKVPQAFNKYNPILSTNILSLTYDKNLIKLKSILDELNAHKITFDEINTYESNLEDIFIDLIKKND</sequence>
<dbReference type="EMBL" id="UINC01060126">
    <property type="protein sequence ID" value="SVB84301.1"/>
    <property type="molecule type" value="Genomic_DNA"/>
</dbReference>
<dbReference type="PANTHER" id="PTHR42711:SF15">
    <property type="entry name" value="ABC-TYPE MULTIDRUG TRANSPORT SYSTEM, ATPASE COMPONENT"/>
    <property type="match status" value="1"/>
</dbReference>
<keyword evidence="3" id="KW-0067">ATP-binding</keyword>
<dbReference type="SUPFAM" id="SSF52540">
    <property type="entry name" value="P-loop containing nucleoside triphosphate hydrolases"/>
    <property type="match status" value="1"/>
</dbReference>
<feature type="domain" description="ABC transporter" evidence="4">
    <location>
        <begin position="8"/>
        <end position="241"/>
    </location>
</feature>
<gene>
    <name evidence="5" type="ORF">METZ01_LOCUS237155</name>
</gene>
<dbReference type="InterPro" id="IPR003439">
    <property type="entry name" value="ABC_transporter-like_ATP-bd"/>
</dbReference>
<proteinExistence type="predicted"/>
<evidence type="ECO:0000259" key="4">
    <source>
        <dbReference type="PROSITE" id="PS50893"/>
    </source>
</evidence>
<keyword evidence="1" id="KW-0813">Transport</keyword>
<dbReference type="InterPro" id="IPR017871">
    <property type="entry name" value="ABC_transporter-like_CS"/>
</dbReference>
<evidence type="ECO:0000256" key="2">
    <source>
        <dbReference type="ARBA" id="ARBA00022741"/>
    </source>
</evidence>
<dbReference type="PANTHER" id="PTHR42711">
    <property type="entry name" value="ABC TRANSPORTER ATP-BINDING PROTEIN"/>
    <property type="match status" value="1"/>
</dbReference>
<dbReference type="InterPro" id="IPR050763">
    <property type="entry name" value="ABC_transporter_ATP-binding"/>
</dbReference>
<dbReference type="InterPro" id="IPR027417">
    <property type="entry name" value="P-loop_NTPase"/>
</dbReference>
<dbReference type="PROSITE" id="PS00211">
    <property type="entry name" value="ABC_TRANSPORTER_1"/>
    <property type="match status" value="1"/>
</dbReference>
<dbReference type="Pfam" id="PF00005">
    <property type="entry name" value="ABC_tran"/>
    <property type="match status" value="1"/>
</dbReference>
<protein>
    <recommendedName>
        <fullName evidence="4">ABC transporter domain-containing protein</fullName>
    </recommendedName>
</protein>
<dbReference type="Gene3D" id="3.40.50.300">
    <property type="entry name" value="P-loop containing nucleotide triphosphate hydrolases"/>
    <property type="match status" value="1"/>
</dbReference>
<keyword evidence="2" id="KW-0547">Nucleotide-binding</keyword>
<dbReference type="GO" id="GO:0005524">
    <property type="term" value="F:ATP binding"/>
    <property type="evidence" value="ECO:0007669"/>
    <property type="project" value="UniProtKB-KW"/>
</dbReference>
<dbReference type="AlphaFoldDB" id="A0A382HCW2"/>
<dbReference type="SMART" id="SM00382">
    <property type="entry name" value="AAA"/>
    <property type="match status" value="1"/>
</dbReference>
<dbReference type="GO" id="GO:0016887">
    <property type="term" value="F:ATP hydrolysis activity"/>
    <property type="evidence" value="ECO:0007669"/>
    <property type="project" value="InterPro"/>
</dbReference>
<dbReference type="InterPro" id="IPR003593">
    <property type="entry name" value="AAA+_ATPase"/>
</dbReference>
<reference evidence="5" key="1">
    <citation type="submission" date="2018-05" db="EMBL/GenBank/DDBJ databases">
        <authorList>
            <person name="Lanie J.A."/>
            <person name="Ng W.-L."/>
            <person name="Kazmierczak K.M."/>
            <person name="Andrzejewski T.M."/>
            <person name="Davidsen T.M."/>
            <person name="Wayne K.J."/>
            <person name="Tettelin H."/>
            <person name="Glass J.I."/>
            <person name="Rusch D."/>
            <person name="Podicherti R."/>
            <person name="Tsui H.-C.T."/>
            <person name="Winkler M.E."/>
        </authorList>
    </citation>
    <scope>NUCLEOTIDE SEQUENCE</scope>
</reference>